<dbReference type="EMBL" id="GU943136">
    <property type="protein sequence ID" value="ADD96396.1"/>
    <property type="molecule type" value="Genomic_DNA"/>
</dbReference>
<dbReference type="PANTHER" id="PTHR30329">
    <property type="entry name" value="STATOR ELEMENT OF FLAGELLAR MOTOR COMPLEX"/>
    <property type="match status" value="1"/>
</dbReference>
<accession>D6PKZ5</accession>
<dbReference type="PANTHER" id="PTHR30329:SF21">
    <property type="entry name" value="LIPOPROTEIN YIAD-RELATED"/>
    <property type="match status" value="1"/>
</dbReference>
<evidence type="ECO:0000256" key="1">
    <source>
        <dbReference type="SAM" id="MobiDB-lite"/>
    </source>
</evidence>
<feature type="region of interest" description="Disordered" evidence="1">
    <location>
        <begin position="37"/>
        <end position="72"/>
    </location>
</feature>
<dbReference type="InterPro" id="IPR006665">
    <property type="entry name" value="OmpA-like"/>
</dbReference>
<dbReference type="InterPro" id="IPR050330">
    <property type="entry name" value="Bact_OuterMem_StrucFunc"/>
</dbReference>
<reference evidence="3" key="1">
    <citation type="journal article" date="2010" name="ISME J.">
        <title>Metagenome of the Mediterranean deep chlorophyll maximum studied by direct and fosmid library 454 pyrosequencing.</title>
        <authorList>
            <person name="Ghai R."/>
            <person name="Martin-Cuadrado A.B."/>
            <person name="Molto A.G."/>
            <person name="Heredia I.G."/>
            <person name="Cabrera R."/>
            <person name="Martin J."/>
            <person name="Verdu M."/>
            <person name="Deschamps P."/>
            <person name="Moreira D."/>
            <person name="Lopez-Garcia P."/>
            <person name="Mira A."/>
            <person name="Rodriguez-Valera F."/>
        </authorList>
    </citation>
    <scope>NUCLEOTIDE SEQUENCE</scope>
</reference>
<proteinExistence type="predicted"/>
<feature type="domain" description="OmpA-like" evidence="2">
    <location>
        <begin position="92"/>
        <end position="211"/>
    </location>
</feature>
<dbReference type="PROSITE" id="PS51123">
    <property type="entry name" value="OMPA_2"/>
    <property type="match status" value="1"/>
</dbReference>
<dbReference type="Gene3D" id="3.30.1330.60">
    <property type="entry name" value="OmpA-like domain"/>
    <property type="match status" value="1"/>
</dbReference>
<protein>
    <submittedName>
        <fullName evidence="3">OmpA/MotB domain containing protein</fullName>
    </submittedName>
</protein>
<evidence type="ECO:0000259" key="2">
    <source>
        <dbReference type="PROSITE" id="PS51123"/>
    </source>
</evidence>
<dbReference type="InterPro" id="IPR036737">
    <property type="entry name" value="OmpA-like_sf"/>
</dbReference>
<name>D6PKZ5_9ZZZZ</name>
<feature type="compositionally biased region" description="Polar residues" evidence="1">
    <location>
        <begin position="55"/>
        <end position="72"/>
    </location>
</feature>
<organism evidence="3">
    <name type="scientific">uncultured organism MedDCM-OCT-S09-C206</name>
    <dbReference type="NCBI Taxonomy" id="743646"/>
    <lineage>
        <taxon>unclassified sequences</taxon>
        <taxon>environmental samples</taxon>
    </lineage>
</organism>
<dbReference type="AlphaFoldDB" id="D6PKZ5"/>
<dbReference type="CDD" id="cd07185">
    <property type="entry name" value="OmpA_C-like"/>
    <property type="match status" value="1"/>
</dbReference>
<dbReference type="SUPFAM" id="SSF103088">
    <property type="entry name" value="OmpA-like"/>
    <property type="match status" value="1"/>
</dbReference>
<dbReference type="Pfam" id="PF00691">
    <property type="entry name" value="OmpA"/>
    <property type="match status" value="1"/>
</dbReference>
<evidence type="ECO:0000313" key="3">
    <source>
        <dbReference type="EMBL" id="ADD96396.1"/>
    </source>
</evidence>
<sequence length="211" mass="22349">MIAETLEALNEARENAGAGASEQEVLFGGIEGELEKLAASMNEASPQNGEGPGGSSQEAYQKQQNASRTTEELTTALKQQIDQGLVEVEQRDDKVFITVGSGGAFPSGTADLTEEAQRILDRISLAAMSPKSTITVTGHTDDVPIKNAQFRDNWDLAAGRASSVVQAIQRTGLIDGDRLSAVSKGETAPLADNATAAGRSENRRIEIEITY</sequence>